<dbReference type="GO" id="GO:0016829">
    <property type="term" value="F:lyase activity"/>
    <property type="evidence" value="ECO:0007669"/>
    <property type="project" value="UniProtKB-KW"/>
</dbReference>
<dbReference type="Pfam" id="PF02586">
    <property type="entry name" value="SRAP"/>
    <property type="match status" value="1"/>
</dbReference>
<comment type="similarity">
    <text evidence="1 8">Belongs to the SOS response-associated peptidase family.</text>
</comment>
<evidence type="ECO:0000256" key="1">
    <source>
        <dbReference type="ARBA" id="ARBA00008136"/>
    </source>
</evidence>
<protein>
    <recommendedName>
        <fullName evidence="8">Abasic site processing protein</fullName>
        <ecNumber evidence="8">3.4.-.-</ecNumber>
    </recommendedName>
</protein>
<dbReference type="RefSeq" id="WP_189567261.1">
    <property type="nucleotide sequence ID" value="NZ_BMXF01000005.1"/>
</dbReference>
<organism evidence="9 10">
    <name type="scientific">Persicitalea jodogahamensis</name>
    <dbReference type="NCBI Taxonomy" id="402147"/>
    <lineage>
        <taxon>Bacteria</taxon>
        <taxon>Pseudomonadati</taxon>
        <taxon>Bacteroidota</taxon>
        <taxon>Cytophagia</taxon>
        <taxon>Cytophagales</taxon>
        <taxon>Spirosomataceae</taxon>
        <taxon>Persicitalea</taxon>
    </lineage>
</organism>
<evidence type="ECO:0000256" key="4">
    <source>
        <dbReference type="ARBA" id="ARBA00022801"/>
    </source>
</evidence>
<dbReference type="GO" id="GO:0106300">
    <property type="term" value="P:protein-DNA covalent cross-linking repair"/>
    <property type="evidence" value="ECO:0007669"/>
    <property type="project" value="InterPro"/>
</dbReference>
<keyword evidence="5" id="KW-0190">Covalent protein-DNA linkage</keyword>
<evidence type="ECO:0000256" key="5">
    <source>
        <dbReference type="ARBA" id="ARBA00023124"/>
    </source>
</evidence>
<dbReference type="GO" id="GO:0008233">
    <property type="term" value="F:peptidase activity"/>
    <property type="evidence" value="ECO:0007669"/>
    <property type="project" value="UniProtKB-KW"/>
</dbReference>
<sequence length="256" mass="28977">MCYHTSLNIKQPALEARYGAKVEAGKTWEPMIHANAYSAPALPIISAQQPEIITFSQWGLIPHWVKTGPDARKLRAMTINARSETAFEKPSFRSAAQSGKRCLIPVSGFFEWHTEKKKKYPFYIQPAEAEMVSIAGLWDEWADPDTGEVFMTYTMLTRSANKLMARIHNGKERMPCLLTREQEADYLRESLKQEEVLELLSAPYPSEGLKAYSISRLITSRKEPTNVPEVLQPHHYPELSDLESLIADLGAHEAES</sequence>
<dbReference type="Gene3D" id="3.90.1680.10">
    <property type="entry name" value="SOS response associated peptidase-like"/>
    <property type="match status" value="1"/>
</dbReference>
<dbReference type="GO" id="GO:0003697">
    <property type="term" value="F:single-stranded DNA binding"/>
    <property type="evidence" value="ECO:0007669"/>
    <property type="project" value="InterPro"/>
</dbReference>
<dbReference type="SUPFAM" id="SSF143081">
    <property type="entry name" value="BB1717-like"/>
    <property type="match status" value="1"/>
</dbReference>
<accession>A0A8J3GAJ5</accession>
<evidence type="ECO:0000256" key="7">
    <source>
        <dbReference type="ARBA" id="ARBA00023239"/>
    </source>
</evidence>
<keyword evidence="4 8" id="KW-0378">Hydrolase</keyword>
<reference evidence="9 10" key="1">
    <citation type="journal article" date="2014" name="Int. J. Syst. Evol. Microbiol.">
        <title>Complete genome sequence of Corynebacterium casei LMG S-19264T (=DSM 44701T), isolated from a smear-ripened cheese.</title>
        <authorList>
            <consortium name="US DOE Joint Genome Institute (JGI-PGF)"/>
            <person name="Walter F."/>
            <person name="Albersmeier A."/>
            <person name="Kalinowski J."/>
            <person name="Ruckert C."/>
        </authorList>
    </citation>
    <scope>NUCLEOTIDE SEQUENCE [LARGE SCALE GENOMIC DNA]</scope>
    <source>
        <strain evidence="9 10">KCTC 12866</strain>
    </source>
</reference>
<dbReference type="Proteomes" id="UP000598271">
    <property type="component" value="Unassembled WGS sequence"/>
</dbReference>
<gene>
    <name evidence="9" type="ORF">GCM10007390_43240</name>
</gene>
<evidence type="ECO:0000256" key="2">
    <source>
        <dbReference type="ARBA" id="ARBA00022670"/>
    </source>
</evidence>
<evidence type="ECO:0000313" key="9">
    <source>
        <dbReference type="EMBL" id="GHB83507.1"/>
    </source>
</evidence>
<dbReference type="InterPro" id="IPR036590">
    <property type="entry name" value="SRAP-like"/>
</dbReference>
<keyword evidence="7" id="KW-0456">Lyase</keyword>
<dbReference type="EMBL" id="BMXF01000005">
    <property type="protein sequence ID" value="GHB83507.1"/>
    <property type="molecule type" value="Genomic_DNA"/>
</dbReference>
<comment type="caution">
    <text evidence="9">The sequence shown here is derived from an EMBL/GenBank/DDBJ whole genome shotgun (WGS) entry which is preliminary data.</text>
</comment>
<keyword evidence="10" id="KW-1185">Reference proteome</keyword>
<keyword evidence="6" id="KW-0238">DNA-binding</keyword>
<keyword evidence="3" id="KW-0227">DNA damage</keyword>
<proteinExistence type="inferred from homology"/>
<dbReference type="GO" id="GO:0006508">
    <property type="term" value="P:proteolysis"/>
    <property type="evidence" value="ECO:0007669"/>
    <property type="project" value="UniProtKB-KW"/>
</dbReference>
<dbReference type="PANTHER" id="PTHR13604">
    <property type="entry name" value="DC12-RELATED"/>
    <property type="match status" value="1"/>
</dbReference>
<dbReference type="InterPro" id="IPR003738">
    <property type="entry name" value="SRAP"/>
</dbReference>
<dbReference type="PANTHER" id="PTHR13604:SF0">
    <property type="entry name" value="ABASIC SITE PROCESSING PROTEIN HMCES"/>
    <property type="match status" value="1"/>
</dbReference>
<evidence type="ECO:0000313" key="10">
    <source>
        <dbReference type="Proteomes" id="UP000598271"/>
    </source>
</evidence>
<keyword evidence="2 8" id="KW-0645">Protease</keyword>
<dbReference type="AlphaFoldDB" id="A0A8J3GAJ5"/>
<name>A0A8J3GAJ5_9BACT</name>
<dbReference type="EC" id="3.4.-.-" evidence="8"/>
<evidence type="ECO:0000256" key="3">
    <source>
        <dbReference type="ARBA" id="ARBA00022763"/>
    </source>
</evidence>
<evidence type="ECO:0000256" key="8">
    <source>
        <dbReference type="RuleBase" id="RU364100"/>
    </source>
</evidence>
<evidence type="ECO:0000256" key="6">
    <source>
        <dbReference type="ARBA" id="ARBA00023125"/>
    </source>
</evidence>